<dbReference type="InterPro" id="IPR036188">
    <property type="entry name" value="FAD/NAD-bd_sf"/>
</dbReference>
<dbReference type="AlphaFoldDB" id="A0A7S1R284"/>
<dbReference type="Gene3D" id="3.50.50.60">
    <property type="entry name" value="FAD/NAD(P)-binding domain"/>
    <property type="match status" value="1"/>
</dbReference>
<evidence type="ECO:0000256" key="1">
    <source>
        <dbReference type="ARBA" id="ARBA00023002"/>
    </source>
</evidence>
<evidence type="ECO:0008006" key="3">
    <source>
        <dbReference type="Google" id="ProtNLM"/>
    </source>
</evidence>
<protein>
    <recommendedName>
        <fullName evidence="3">Flavin-containing monooxygenase</fullName>
    </recommendedName>
</protein>
<evidence type="ECO:0000313" key="2">
    <source>
        <dbReference type="EMBL" id="CAD9154678.1"/>
    </source>
</evidence>
<reference evidence="2" key="1">
    <citation type="submission" date="2021-01" db="EMBL/GenBank/DDBJ databases">
        <authorList>
            <person name="Corre E."/>
            <person name="Pelletier E."/>
            <person name="Niang G."/>
            <person name="Scheremetjew M."/>
            <person name="Finn R."/>
            <person name="Kale V."/>
            <person name="Holt S."/>
            <person name="Cochrane G."/>
            <person name="Meng A."/>
            <person name="Brown T."/>
            <person name="Cohen L."/>
        </authorList>
    </citation>
    <scope>NUCLEOTIDE SEQUENCE</scope>
    <source>
        <strain evidence="2">OF101</strain>
    </source>
</reference>
<dbReference type="EMBL" id="HBGE01055595">
    <property type="protein sequence ID" value="CAD9154678.1"/>
    <property type="molecule type" value="Transcribed_RNA"/>
</dbReference>
<organism evidence="2">
    <name type="scientific">Alexandrium catenella</name>
    <name type="common">Red tide dinoflagellate</name>
    <name type="synonym">Gonyaulax catenella</name>
    <dbReference type="NCBI Taxonomy" id="2925"/>
    <lineage>
        <taxon>Eukaryota</taxon>
        <taxon>Sar</taxon>
        <taxon>Alveolata</taxon>
        <taxon>Dinophyceae</taxon>
        <taxon>Gonyaulacales</taxon>
        <taxon>Pyrocystaceae</taxon>
        <taxon>Alexandrium</taxon>
    </lineage>
</organism>
<name>A0A7S1R284_ALECA</name>
<accession>A0A7S1R284</accession>
<dbReference type="GO" id="GO:0004497">
    <property type="term" value="F:monooxygenase activity"/>
    <property type="evidence" value="ECO:0007669"/>
    <property type="project" value="TreeGrafter"/>
</dbReference>
<keyword evidence="1" id="KW-0560">Oxidoreductase</keyword>
<dbReference type="GO" id="GO:0050660">
    <property type="term" value="F:flavin adenine dinucleotide binding"/>
    <property type="evidence" value="ECO:0007669"/>
    <property type="project" value="TreeGrafter"/>
</dbReference>
<dbReference type="PANTHER" id="PTHR43539:SF78">
    <property type="entry name" value="FLAVIN-CONTAINING MONOOXYGENASE"/>
    <property type="match status" value="1"/>
</dbReference>
<proteinExistence type="predicted"/>
<dbReference type="InterPro" id="IPR050982">
    <property type="entry name" value="Auxin_biosynth/cation_transpt"/>
</dbReference>
<dbReference type="PANTHER" id="PTHR43539">
    <property type="entry name" value="FLAVIN-BINDING MONOOXYGENASE-LIKE PROTEIN (AFU_ORTHOLOGUE AFUA_4G09220)"/>
    <property type="match status" value="1"/>
</dbReference>
<gene>
    <name evidence="2" type="ORF">ACAT0790_LOCUS33517</name>
</gene>
<sequence>MAEGQKKVVVSEETWDNAQLGLVAVEGRASNVNLNHNPDKALAVNVPFLKVTQEEVFKSCRGEGYNKEPLIRHTNWWTKDDPLGGHMRSKTIIEVQATIRDSGETLTVPMETGATIMELSHLLAYKTGVDPGEVGFISKQGCSFRRMYPSDQIRPKLAVVGLESFSKTRTKYKYPKAVIGAGHIGLKTAMILLKKKDTDFVIFDRMSRVGGTSWMYQANTTSKLQTEFGAYHLEFDVDNPLPTMFNSPWPSRNRLLQHFHAVSEEYGILPYCKFSTNVKDMNLFDISGAMTKMFSPAKWYMIDKYQLTTETIEVAQLHHGRFQPRAEAKNEAIFDSSAIFFYPGNLTIPREETYKNEDQFEGEIGYGMFDEVDYGVVPGKDAVIVGHGAFAVENVRTCCEYGANKCYIVCRRKNIACPRAVSWLANRSLNPLTCVSFLNFMKPMYDFLGWDVWEYYAVSTNEKRTTCMIQQKARFGIGDIYFLSQYMGKLEVVIEPKGVKKLSRHTVHLDSGRKLENVTVILKLLGFVGELENDRLMKIKEMAGFWVNEDPRRYLVAEPVSVMANNMGGTSLSPGALNWSVMGIYFIHHPQDFVGGVVAAGMLPKHTADYGDEGTPRPAYVVDARHGTSTGMSVTIYTPHLAQECSFDGVIKAVKHRLCHPVSKFLAAAKEDWDYYAHKFLAEGFGTDKPYPEYPYNVEFTKGLIFHHMQETNEPMLTCDYEDLGMQG</sequence>
<dbReference type="SUPFAM" id="SSF51905">
    <property type="entry name" value="FAD/NAD(P)-binding domain"/>
    <property type="match status" value="1"/>
</dbReference>